<dbReference type="InterPro" id="IPR042214">
    <property type="entry name" value="TruD_catalytic"/>
</dbReference>
<evidence type="ECO:0000259" key="4">
    <source>
        <dbReference type="PROSITE" id="PS50984"/>
    </source>
</evidence>
<dbReference type="Proteomes" id="UP000186817">
    <property type="component" value="Unassembled WGS sequence"/>
</dbReference>
<dbReference type="InterPro" id="IPR020119">
    <property type="entry name" value="PsdUridine_synth_TruD_CS"/>
</dbReference>
<keyword evidence="6" id="KW-1185">Reference proteome</keyword>
<evidence type="ECO:0000256" key="1">
    <source>
        <dbReference type="ARBA" id="ARBA00007953"/>
    </source>
</evidence>
<dbReference type="PANTHER" id="PTHR13326">
    <property type="entry name" value="TRNA PSEUDOURIDINE SYNTHASE D"/>
    <property type="match status" value="1"/>
</dbReference>
<dbReference type="InterPro" id="IPR001656">
    <property type="entry name" value="PsdUridine_synth_TruD"/>
</dbReference>
<dbReference type="AlphaFoldDB" id="A0A1Q9BX63"/>
<dbReference type="EMBL" id="LSRX01002616">
    <property type="protein sequence ID" value="OLP75288.1"/>
    <property type="molecule type" value="Genomic_DNA"/>
</dbReference>
<dbReference type="GO" id="GO:0008033">
    <property type="term" value="P:tRNA processing"/>
    <property type="evidence" value="ECO:0007669"/>
    <property type="project" value="UniProtKB-KW"/>
</dbReference>
<dbReference type="Pfam" id="PF01142">
    <property type="entry name" value="TruD"/>
    <property type="match status" value="1"/>
</dbReference>
<protein>
    <submittedName>
        <fullName evidence="5">Multisubstrate pseudouridine synthase 7</fullName>
    </submittedName>
</protein>
<evidence type="ECO:0000313" key="6">
    <source>
        <dbReference type="Proteomes" id="UP000186817"/>
    </source>
</evidence>
<accession>A0A1Q9BX63</accession>
<evidence type="ECO:0000313" key="5">
    <source>
        <dbReference type="EMBL" id="OLP75288.1"/>
    </source>
</evidence>
<dbReference type="PIRSF" id="PIRSF037016">
    <property type="entry name" value="Pseudouridin_synth_euk_prd"/>
    <property type="match status" value="1"/>
</dbReference>
<dbReference type="Gene3D" id="3.30.2350.20">
    <property type="entry name" value="TruD, catalytic domain"/>
    <property type="match status" value="2"/>
</dbReference>
<dbReference type="GO" id="GO:0005634">
    <property type="term" value="C:nucleus"/>
    <property type="evidence" value="ECO:0007669"/>
    <property type="project" value="TreeGrafter"/>
</dbReference>
<dbReference type="GO" id="GO:0009982">
    <property type="term" value="F:pseudouridine synthase activity"/>
    <property type="evidence" value="ECO:0007669"/>
    <property type="project" value="InterPro"/>
</dbReference>
<comment type="caution">
    <text evidence="5">The sequence shown here is derived from an EMBL/GenBank/DDBJ whole genome shotgun (WGS) entry which is preliminary data.</text>
</comment>
<dbReference type="GO" id="GO:0003723">
    <property type="term" value="F:RNA binding"/>
    <property type="evidence" value="ECO:0007669"/>
    <property type="project" value="InterPro"/>
</dbReference>
<dbReference type="SUPFAM" id="SSF55120">
    <property type="entry name" value="Pseudouridine synthase"/>
    <property type="match status" value="1"/>
</dbReference>
<proteinExistence type="inferred from homology"/>
<organism evidence="5 6">
    <name type="scientific">Symbiodinium microadriaticum</name>
    <name type="common">Dinoflagellate</name>
    <name type="synonym">Zooxanthella microadriatica</name>
    <dbReference type="NCBI Taxonomy" id="2951"/>
    <lineage>
        <taxon>Eukaryota</taxon>
        <taxon>Sar</taxon>
        <taxon>Alveolata</taxon>
        <taxon>Dinophyceae</taxon>
        <taxon>Suessiales</taxon>
        <taxon>Symbiodiniaceae</taxon>
        <taxon>Symbiodinium</taxon>
    </lineage>
</organism>
<dbReference type="PROSITE" id="PS01268">
    <property type="entry name" value="UPF0024"/>
    <property type="match status" value="1"/>
</dbReference>
<gene>
    <name evidence="5" type="primary">PUS7</name>
    <name evidence="5" type="ORF">AK812_SmicGene44945</name>
</gene>
<comment type="similarity">
    <text evidence="1">Belongs to the pseudouridine synthase TruD family.</text>
</comment>
<keyword evidence="3" id="KW-0413">Isomerase</keyword>
<evidence type="ECO:0000256" key="2">
    <source>
        <dbReference type="ARBA" id="ARBA00022694"/>
    </source>
</evidence>
<sequence>MFRTVPCPLCEPGRFLQRGFARKASQNPVAITAFLGGHEAISGNIKARYEDFVVKEISHEGEIVESSREGSMFSDFKALQAASGRHARLVLAKENRDVADAVAMLARHLHIDARKVSFHGLKDRRAVTYQHISVPWALLDEKRLASCMSLSTWDPAVHISRLERQDVHCRMGRMLGNDFCIVVRDAQSAQGRTCDAAGKDKFRSLVEEASRSLRTLGFVNYFGRQRFGPSACSPAVGRAIASGHHEMACELLVCSMRSHQNREIEELFARGEFRRALAETPARCAVERRILQHLCISPADYSGALGSLPRRQRLLFARSFASLLWNQVVSARLAASGQEVFAGDLVLASREVGLQNVVTHRAKGMRPDVSLPEVRVVRPGEQRDIPFSDIVLPVPGDRCTYPAHPPTRRLYAQVLQGNNFPHSASSEGEQSYLEGTYRHAVAMPLSFRARTVVYKEPCSRLVVSALDHIKGRSLEPHGMFELSRDATTTDDVRAGVIVELALRPGQYATVAMREFMQGPPDNELSPD</sequence>
<dbReference type="OrthoDB" id="447290at2759"/>
<name>A0A1Q9BX63_SYMMI</name>
<dbReference type="PANTHER" id="PTHR13326:SF21">
    <property type="entry name" value="PSEUDOURIDYLATE SYNTHASE PUS7L"/>
    <property type="match status" value="1"/>
</dbReference>
<evidence type="ECO:0000256" key="3">
    <source>
        <dbReference type="ARBA" id="ARBA00023235"/>
    </source>
</evidence>
<dbReference type="OMA" id="HEMACEL"/>
<feature type="domain" description="TRUD" evidence="4">
    <location>
        <begin position="217"/>
        <end position="443"/>
    </location>
</feature>
<reference evidence="5 6" key="1">
    <citation type="submission" date="2016-02" db="EMBL/GenBank/DDBJ databases">
        <title>Genome analysis of coral dinoflagellate symbionts highlights evolutionary adaptations to a symbiotic lifestyle.</title>
        <authorList>
            <person name="Aranda M."/>
            <person name="Li Y."/>
            <person name="Liew Y.J."/>
            <person name="Baumgarten S."/>
            <person name="Simakov O."/>
            <person name="Wilson M."/>
            <person name="Piel J."/>
            <person name="Ashoor H."/>
            <person name="Bougouffa S."/>
            <person name="Bajic V.B."/>
            <person name="Ryu T."/>
            <person name="Ravasi T."/>
            <person name="Bayer T."/>
            <person name="Micklem G."/>
            <person name="Kim H."/>
            <person name="Bhak J."/>
            <person name="Lajeunesse T.C."/>
            <person name="Voolstra C.R."/>
        </authorList>
    </citation>
    <scope>NUCLEOTIDE SEQUENCE [LARGE SCALE GENOMIC DNA]</scope>
    <source>
        <strain evidence="5 6">CCMP2467</strain>
    </source>
</reference>
<dbReference type="InterPro" id="IPR011760">
    <property type="entry name" value="PsdUridine_synth_TruD_insert"/>
</dbReference>
<dbReference type="PROSITE" id="PS50984">
    <property type="entry name" value="TRUD"/>
    <property type="match status" value="1"/>
</dbReference>
<keyword evidence="2" id="KW-0819">tRNA processing</keyword>
<dbReference type="InterPro" id="IPR020103">
    <property type="entry name" value="PsdUridine_synth_cat_dom_sf"/>
</dbReference>
<dbReference type="GO" id="GO:0001522">
    <property type="term" value="P:pseudouridine synthesis"/>
    <property type="evidence" value="ECO:0007669"/>
    <property type="project" value="InterPro"/>
</dbReference>